<dbReference type="Proteomes" id="UP000724874">
    <property type="component" value="Unassembled WGS sequence"/>
</dbReference>
<evidence type="ECO:0008006" key="4">
    <source>
        <dbReference type="Google" id="ProtNLM"/>
    </source>
</evidence>
<evidence type="ECO:0000313" key="3">
    <source>
        <dbReference type="Proteomes" id="UP000724874"/>
    </source>
</evidence>
<dbReference type="Gene3D" id="1.20.1280.50">
    <property type="match status" value="1"/>
</dbReference>
<gene>
    <name evidence="2" type="ORF">CPB84DRAFT_1773585</name>
</gene>
<reference evidence="2" key="1">
    <citation type="submission" date="2020-11" db="EMBL/GenBank/DDBJ databases">
        <authorList>
            <consortium name="DOE Joint Genome Institute"/>
            <person name="Ahrendt S."/>
            <person name="Riley R."/>
            <person name="Andreopoulos W."/>
            <person name="LaButti K."/>
            <person name="Pangilinan J."/>
            <person name="Ruiz-duenas F.J."/>
            <person name="Barrasa J.M."/>
            <person name="Sanchez-Garcia M."/>
            <person name="Camarero S."/>
            <person name="Miyauchi S."/>
            <person name="Serrano A."/>
            <person name="Linde D."/>
            <person name="Babiker R."/>
            <person name="Drula E."/>
            <person name="Ayuso-Fernandez I."/>
            <person name="Pacheco R."/>
            <person name="Padilla G."/>
            <person name="Ferreira P."/>
            <person name="Barriuso J."/>
            <person name="Kellner H."/>
            <person name="Castanera R."/>
            <person name="Alfaro M."/>
            <person name="Ramirez L."/>
            <person name="Pisabarro A.G."/>
            <person name="Kuo A."/>
            <person name="Tritt A."/>
            <person name="Lipzen A."/>
            <person name="He G."/>
            <person name="Yan M."/>
            <person name="Ng V."/>
            <person name="Cullen D."/>
            <person name="Martin F."/>
            <person name="Rosso M.-N."/>
            <person name="Henrissat B."/>
            <person name="Hibbett D."/>
            <person name="Martinez A.T."/>
            <person name="Grigoriev I.V."/>
        </authorList>
    </citation>
    <scope>NUCLEOTIDE SEQUENCE</scope>
    <source>
        <strain evidence="2">AH 44721</strain>
    </source>
</reference>
<feature type="coiled-coil region" evidence="1">
    <location>
        <begin position="34"/>
        <end position="61"/>
    </location>
</feature>
<comment type="caution">
    <text evidence="2">The sequence shown here is derived from an EMBL/GenBank/DDBJ whole genome shotgun (WGS) entry which is preliminary data.</text>
</comment>
<proteinExistence type="predicted"/>
<dbReference type="OrthoDB" id="2269034at2759"/>
<keyword evidence="3" id="KW-1185">Reference proteome</keyword>
<keyword evidence="1" id="KW-0175">Coiled coil</keyword>
<protein>
    <recommendedName>
        <fullName evidence="4">F-box domain-containing protein</fullName>
    </recommendedName>
</protein>
<sequence>MKTPVAHLLRNNDPLCDTAIQEVKELLKIPLGELDEIDKQILDLQAQVKSLEERRDEIQKCVDKYHLLLSPIRRLPDDALHEIFYHCLSTHRNPIISSSEAPVLLTHVCRKWRAIALSSPRLWSQLHITFSDAYRANLRPRDLEGASEAEVKELRARARVVLHNRCTIVETWLRRSGSCPLSISVYYLGCHGRALEDIEAAVNDPDDLTNQLFRTLSLFSDRCGTLELLMPANIYCKYEPLMSAPPSAFRLLTTLRLNLYHTHIATPNNEPFPTPVPSALLSAPQVHKLTLTWWHALIRSSIDTLSSYLLSSFSEALILFKACVNMVHKSNINGQVSLPHLLSFSILEGPVNLDTSRQFYSSIDAPRLKYIKYTSENPALHNLDPDAPPPIVSLLQGASELTKLAITPRMFVPTALRKLLGTANQNLKHLVIGEEPFNKLTRRRYDPRSYFRAFDLKSRPCNPIILPRLEVFEWSPGLVPDEAVLQFITERMDPPPPSGVTSLKRVRIMFTRGQEIDILEEVNQYRDEKMRSEGVQLTDKGPNQLSSSYGLNGRNQTWGYADTY</sequence>
<dbReference type="AlphaFoldDB" id="A0A9P5NP23"/>
<organism evidence="2 3">
    <name type="scientific">Gymnopilus junonius</name>
    <name type="common">Spectacular rustgill mushroom</name>
    <name type="synonym">Gymnopilus spectabilis subsp. junonius</name>
    <dbReference type="NCBI Taxonomy" id="109634"/>
    <lineage>
        <taxon>Eukaryota</taxon>
        <taxon>Fungi</taxon>
        <taxon>Dikarya</taxon>
        <taxon>Basidiomycota</taxon>
        <taxon>Agaricomycotina</taxon>
        <taxon>Agaricomycetes</taxon>
        <taxon>Agaricomycetidae</taxon>
        <taxon>Agaricales</taxon>
        <taxon>Agaricineae</taxon>
        <taxon>Hymenogastraceae</taxon>
        <taxon>Gymnopilus</taxon>
    </lineage>
</organism>
<dbReference type="EMBL" id="JADNYJ010000028">
    <property type="protein sequence ID" value="KAF8903869.1"/>
    <property type="molecule type" value="Genomic_DNA"/>
</dbReference>
<evidence type="ECO:0000313" key="2">
    <source>
        <dbReference type="EMBL" id="KAF8903869.1"/>
    </source>
</evidence>
<name>A0A9P5NP23_GYMJU</name>
<accession>A0A9P5NP23</accession>
<evidence type="ECO:0000256" key="1">
    <source>
        <dbReference type="SAM" id="Coils"/>
    </source>
</evidence>